<dbReference type="PROSITE" id="PS00028">
    <property type="entry name" value="ZINC_FINGER_C2H2_1"/>
    <property type="match status" value="1"/>
</dbReference>
<sequence length="288" mass="33480">MENENHVPVTEKPSINYLDPQICEEAALSSMMIVVDIGEGELRFDCSVCYKRYKHHTSLFRHFRGSHPEQYEQKVALREQIKAEQSRAKQLGLPYLRRRNKKRTVQKSNGEEVQNSVASPSQSRTPTEEVKPSTSQSYTISLQDLNQDPEVALEFVCETCEQKFNSHVDLQEHNFTCPIDPSILFQNTGAEFSPNFRDELDEYLNFIPCPYDCHLLFQDYDSVLEHINGFHRQFWFNAFDNFKDLRDLDFLKTDTDPVFICGVCNVVNVDFHSIPKHECFDEFGFISA</sequence>
<dbReference type="PROSITE" id="PS50157">
    <property type="entry name" value="ZINC_FINGER_C2H2_2"/>
    <property type="match status" value="1"/>
</dbReference>
<name>A0A7R8CEQ6_LEPSM</name>
<dbReference type="InterPro" id="IPR036236">
    <property type="entry name" value="Znf_C2H2_sf"/>
</dbReference>
<keyword evidence="3" id="KW-1185">Reference proteome</keyword>
<feature type="region of interest" description="Disordered" evidence="1">
    <location>
        <begin position="102"/>
        <end position="136"/>
    </location>
</feature>
<evidence type="ECO:0000313" key="2">
    <source>
        <dbReference type="EMBL" id="CAF2797838.1"/>
    </source>
</evidence>
<evidence type="ECO:0000256" key="1">
    <source>
        <dbReference type="SAM" id="MobiDB-lite"/>
    </source>
</evidence>
<dbReference type="Proteomes" id="UP000675881">
    <property type="component" value="Chromosome 10"/>
</dbReference>
<dbReference type="AlphaFoldDB" id="A0A7R8CEQ6"/>
<protein>
    <submittedName>
        <fullName evidence="2">(salmon louse) hypothetical protein</fullName>
    </submittedName>
</protein>
<proteinExistence type="predicted"/>
<dbReference type="SUPFAM" id="SSF57667">
    <property type="entry name" value="beta-beta-alpha zinc fingers"/>
    <property type="match status" value="1"/>
</dbReference>
<evidence type="ECO:0000313" key="3">
    <source>
        <dbReference type="Proteomes" id="UP000675881"/>
    </source>
</evidence>
<accession>A0A7R8CEQ6</accession>
<dbReference type="EMBL" id="HG994589">
    <property type="protein sequence ID" value="CAF2797838.1"/>
    <property type="molecule type" value="Genomic_DNA"/>
</dbReference>
<organism evidence="2 3">
    <name type="scientific">Lepeophtheirus salmonis</name>
    <name type="common">Salmon louse</name>
    <name type="synonym">Caligus salmonis</name>
    <dbReference type="NCBI Taxonomy" id="72036"/>
    <lineage>
        <taxon>Eukaryota</taxon>
        <taxon>Metazoa</taxon>
        <taxon>Ecdysozoa</taxon>
        <taxon>Arthropoda</taxon>
        <taxon>Crustacea</taxon>
        <taxon>Multicrustacea</taxon>
        <taxon>Hexanauplia</taxon>
        <taxon>Copepoda</taxon>
        <taxon>Siphonostomatoida</taxon>
        <taxon>Caligidae</taxon>
        <taxon>Lepeophtheirus</taxon>
    </lineage>
</organism>
<feature type="compositionally biased region" description="Polar residues" evidence="1">
    <location>
        <begin position="106"/>
        <end position="125"/>
    </location>
</feature>
<dbReference type="InterPro" id="IPR013087">
    <property type="entry name" value="Znf_C2H2_type"/>
</dbReference>
<reference evidence="2" key="1">
    <citation type="submission" date="2021-02" db="EMBL/GenBank/DDBJ databases">
        <authorList>
            <person name="Bekaert M."/>
        </authorList>
    </citation>
    <scope>NUCLEOTIDE SEQUENCE</scope>
    <source>
        <strain evidence="2">IoA-00</strain>
    </source>
</reference>
<dbReference type="SMART" id="SM00355">
    <property type="entry name" value="ZnF_C2H2"/>
    <property type="match status" value="3"/>
</dbReference>
<gene>
    <name evidence="2" type="ORF">LSAA_2478</name>
</gene>